<evidence type="ECO:0000256" key="6">
    <source>
        <dbReference type="ARBA" id="ARBA00023157"/>
    </source>
</evidence>
<evidence type="ECO:0000256" key="1">
    <source>
        <dbReference type="ARBA" id="ARBA00004613"/>
    </source>
</evidence>
<gene>
    <name evidence="17" type="ORF">QBC37DRAFT_476905</name>
</gene>
<dbReference type="GO" id="GO:0004650">
    <property type="term" value="F:polygalacturonase activity"/>
    <property type="evidence" value="ECO:0007669"/>
    <property type="project" value="InterPro"/>
</dbReference>
<evidence type="ECO:0000256" key="12">
    <source>
        <dbReference type="ARBA" id="ARBA00037312"/>
    </source>
</evidence>
<evidence type="ECO:0000256" key="8">
    <source>
        <dbReference type="ARBA" id="ARBA00023277"/>
    </source>
</evidence>
<dbReference type="Proteomes" id="UP001301769">
    <property type="component" value="Unassembled WGS sequence"/>
</dbReference>
<dbReference type="InterPro" id="IPR012334">
    <property type="entry name" value="Pectin_lyas_fold"/>
</dbReference>
<comment type="catalytic activity">
    <reaction evidence="14">
        <text>[(1-&gt;4)-alpha-D-galacturonosyl](n) + H2O = alpha-D-galacturonate + [(1-&gt;4)-alpha-D-galacturonosyl](n-1)</text>
        <dbReference type="Rhea" id="RHEA:14117"/>
        <dbReference type="Rhea" id="RHEA-COMP:14570"/>
        <dbReference type="Rhea" id="RHEA-COMP:14572"/>
        <dbReference type="ChEBI" id="CHEBI:15377"/>
        <dbReference type="ChEBI" id="CHEBI:58658"/>
        <dbReference type="ChEBI" id="CHEBI:140523"/>
        <dbReference type="EC" id="3.2.1.67"/>
    </reaction>
</comment>
<organism evidence="17 18">
    <name type="scientific">Rhypophila decipiens</name>
    <dbReference type="NCBI Taxonomy" id="261697"/>
    <lineage>
        <taxon>Eukaryota</taxon>
        <taxon>Fungi</taxon>
        <taxon>Dikarya</taxon>
        <taxon>Ascomycota</taxon>
        <taxon>Pezizomycotina</taxon>
        <taxon>Sordariomycetes</taxon>
        <taxon>Sordariomycetidae</taxon>
        <taxon>Sordariales</taxon>
        <taxon>Naviculisporaceae</taxon>
        <taxon>Rhypophila</taxon>
    </lineage>
</organism>
<dbReference type="EC" id="3.2.1.67" evidence="13"/>
<evidence type="ECO:0000256" key="14">
    <source>
        <dbReference type="ARBA" id="ARBA00048766"/>
    </source>
</evidence>
<keyword evidence="9 15" id="KW-0326">Glycosidase</keyword>
<keyword evidence="8" id="KW-0119">Carbohydrate metabolism</keyword>
<comment type="subcellular location">
    <subcellularLocation>
        <location evidence="1">Secreted</location>
    </subcellularLocation>
</comment>
<feature type="chain" id="PRO_5042813902" description="galacturonan 1,4-alpha-galacturonidase" evidence="16">
    <location>
        <begin position="27"/>
        <end position="330"/>
    </location>
</feature>
<keyword evidence="18" id="KW-1185">Reference proteome</keyword>
<feature type="signal peptide" evidence="16">
    <location>
        <begin position="1"/>
        <end position="26"/>
    </location>
</feature>
<evidence type="ECO:0000313" key="18">
    <source>
        <dbReference type="Proteomes" id="UP001301769"/>
    </source>
</evidence>
<evidence type="ECO:0000256" key="13">
    <source>
        <dbReference type="ARBA" id="ARBA00038933"/>
    </source>
</evidence>
<proteinExistence type="inferred from homology"/>
<dbReference type="GO" id="GO:0071555">
    <property type="term" value="P:cell wall organization"/>
    <property type="evidence" value="ECO:0007669"/>
    <property type="project" value="UniProtKB-KW"/>
</dbReference>
<name>A0AAN7B184_9PEZI</name>
<keyword evidence="4 16" id="KW-0732">Signal</keyword>
<dbReference type="GO" id="GO:0005576">
    <property type="term" value="C:extracellular region"/>
    <property type="evidence" value="ECO:0007669"/>
    <property type="project" value="UniProtKB-SubCell"/>
</dbReference>
<protein>
    <recommendedName>
        <fullName evidence="13">galacturonan 1,4-alpha-galacturonidase</fullName>
        <ecNumber evidence="13">3.2.1.67</ecNumber>
    </recommendedName>
</protein>
<evidence type="ECO:0000256" key="2">
    <source>
        <dbReference type="ARBA" id="ARBA00008834"/>
    </source>
</evidence>
<evidence type="ECO:0000256" key="16">
    <source>
        <dbReference type="SAM" id="SignalP"/>
    </source>
</evidence>
<evidence type="ECO:0000256" key="9">
    <source>
        <dbReference type="ARBA" id="ARBA00023295"/>
    </source>
</evidence>
<dbReference type="PANTHER" id="PTHR31736">
    <property type="match status" value="1"/>
</dbReference>
<keyword evidence="3" id="KW-0964">Secreted</keyword>
<dbReference type="SUPFAM" id="SSF51126">
    <property type="entry name" value="Pectin lyase-like"/>
    <property type="match status" value="1"/>
</dbReference>
<dbReference type="Pfam" id="PF00295">
    <property type="entry name" value="Glyco_hydro_28"/>
    <property type="match status" value="1"/>
</dbReference>
<evidence type="ECO:0000256" key="11">
    <source>
        <dbReference type="ARBA" id="ARBA00023326"/>
    </source>
</evidence>
<keyword evidence="10" id="KW-0961">Cell wall biogenesis/degradation</keyword>
<dbReference type="EMBL" id="MU858386">
    <property type="protein sequence ID" value="KAK4206559.1"/>
    <property type="molecule type" value="Genomic_DNA"/>
</dbReference>
<reference evidence="17" key="2">
    <citation type="submission" date="2023-05" db="EMBL/GenBank/DDBJ databases">
        <authorList>
            <consortium name="Lawrence Berkeley National Laboratory"/>
            <person name="Steindorff A."/>
            <person name="Hensen N."/>
            <person name="Bonometti L."/>
            <person name="Westerberg I."/>
            <person name="Brannstrom I.O."/>
            <person name="Guillou S."/>
            <person name="Cros-Aarteil S."/>
            <person name="Calhoun S."/>
            <person name="Haridas S."/>
            <person name="Kuo A."/>
            <person name="Mondo S."/>
            <person name="Pangilinan J."/>
            <person name="Riley R."/>
            <person name="Labutti K."/>
            <person name="Andreopoulos B."/>
            <person name="Lipzen A."/>
            <person name="Chen C."/>
            <person name="Yanf M."/>
            <person name="Daum C."/>
            <person name="Ng V."/>
            <person name="Clum A."/>
            <person name="Ohm R."/>
            <person name="Martin F."/>
            <person name="Silar P."/>
            <person name="Natvig D."/>
            <person name="Lalanne C."/>
            <person name="Gautier V."/>
            <person name="Ament-Velasquez S.L."/>
            <person name="Kruys A."/>
            <person name="Hutchinson M.I."/>
            <person name="Powell A.J."/>
            <person name="Barry K."/>
            <person name="Miller A.N."/>
            <person name="Grigoriev I.V."/>
            <person name="Debuchy R."/>
            <person name="Gladieux P."/>
            <person name="Thoren M.H."/>
            <person name="Johannesson H."/>
        </authorList>
    </citation>
    <scope>NUCLEOTIDE SEQUENCE</scope>
    <source>
        <strain evidence="17">PSN293</strain>
    </source>
</reference>
<evidence type="ECO:0000256" key="7">
    <source>
        <dbReference type="ARBA" id="ARBA00023180"/>
    </source>
</evidence>
<dbReference type="Gene3D" id="2.160.20.10">
    <property type="entry name" value="Single-stranded right-handed beta-helix, Pectin lyase-like"/>
    <property type="match status" value="1"/>
</dbReference>
<dbReference type="InterPro" id="IPR011050">
    <property type="entry name" value="Pectin_lyase_fold/virulence"/>
</dbReference>
<dbReference type="InterPro" id="IPR000743">
    <property type="entry name" value="Glyco_hydro_28"/>
</dbReference>
<reference evidence="17" key="1">
    <citation type="journal article" date="2023" name="Mol. Phylogenet. Evol.">
        <title>Genome-scale phylogeny and comparative genomics of the fungal order Sordariales.</title>
        <authorList>
            <person name="Hensen N."/>
            <person name="Bonometti L."/>
            <person name="Westerberg I."/>
            <person name="Brannstrom I.O."/>
            <person name="Guillou S."/>
            <person name="Cros-Aarteil S."/>
            <person name="Calhoun S."/>
            <person name="Haridas S."/>
            <person name="Kuo A."/>
            <person name="Mondo S."/>
            <person name="Pangilinan J."/>
            <person name="Riley R."/>
            <person name="LaButti K."/>
            <person name="Andreopoulos B."/>
            <person name="Lipzen A."/>
            <person name="Chen C."/>
            <person name="Yan M."/>
            <person name="Daum C."/>
            <person name="Ng V."/>
            <person name="Clum A."/>
            <person name="Steindorff A."/>
            <person name="Ohm R.A."/>
            <person name="Martin F."/>
            <person name="Silar P."/>
            <person name="Natvig D.O."/>
            <person name="Lalanne C."/>
            <person name="Gautier V."/>
            <person name="Ament-Velasquez S.L."/>
            <person name="Kruys A."/>
            <person name="Hutchinson M.I."/>
            <person name="Powell A.J."/>
            <person name="Barry K."/>
            <person name="Miller A.N."/>
            <person name="Grigoriev I.V."/>
            <person name="Debuchy R."/>
            <person name="Gladieux P."/>
            <person name="Hiltunen Thoren M."/>
            <person name="Johannesson H."/>
        </authorList>
    </citation>
    <scope>NUCLEOTIDE SEQUENCE</scope>
    <source>
        <strain evidence="17">PSN293</strain>
    </source>
</reference>
<sequence>MNAFLTRTMKITICLTSLLTSLPLVAREVVQAGSVCTVTPLGASSDDTPQIKRAFSQCSKDSQIIFQEGTYNIRQVKEFTNLKNLCGTDIALRGHRKALFDGNVQAWIDENRGGSNRKGRPINLTIWRVTNVFVDGITWRQSQFWHTFVAYSKNVTMTDLDMRTRSNSQWSAVNTDGIDTWNSEDVTIRNWTDCISVKGNSKNILAQNITCYESGCAVIGSIANGATQTVENTYPGQGHVRNVTFCNFEFSDVDQPIYVTSCIYSGQNCDGSRLPIEGVTWENVKGTSPRRGGGGTGKVLCSNIKGQADMGLACTGTCPAGWPQQLKGNR</sequence>
<evidence type="ECO:0000313" key="17">
    <source>
        <dbReference type="EMBL" id="KAK4206559.1"/>
    </source>
</evidence>
<dbReference type="AlphaFoldDB" id="A0AAN7B184"/>
<keyword evidence="7" id="KW-0325">Glycoprotein</keyword>
<dbReference type="PANTHER" id="PTHR31736:SF12">
    <property type="entry name" value="EXO-POLYGALACTURONASE, PUTATIVE-RELATED"/>
    <property type="match status" value="1"/>
</dbReference>
<comment type="function">
    <text evidence="12">Specific in hydrolyzing the terminal glycosidic bond of polygalacturonic acid and oligogalacturonates.</text>
</comment>
<evidence type="ECO:0000256" key="4">
    <source>
        <dbReference type="ARBA" id="ARBA00022729"/>
    </source>
</evidence>
<dbReference type="GO" id="GO:0005975">
    <property type="term" value="P:carbohydrate metabolic process"/>
    <property type="evidence" value="ECO:0007669"/>
    <property type="project" value="InterPro"/>
</dbReference>
<dbReference type="GO" id="GO:0046576">
    <property type="term" value="F:rhamnogalacturonan alpha-L-rhamnopyranosyl-(1-&gt;4)-alpha-D-galactopyranosyluronide lyase activity"/>
    <property type="evidence" value="ECO:0007669"/>
    <property type="project" value="UniProtKB-ARBA"/>
</dbReference>
<evidence type="ECO:0000256" key="15">
    <source>
        <dbReference type="RuleBase" id="RU361169"/>
    </source>
</evidence>
<keyword evidence="11" id="KW-0624">Polysaccharide degradation</keyword>
<keyword evidence="6" id="KW-1015">Disulfide bond</keyword>
<evidence type="ECO:0000256" key="3">
    <source>
        <dbReference type="ARBA" id="ARBA00022525"/>
    </source>
</evidence>
<evidence type="ECO:0000256" key="10">
    <source>
        <dbReference type="ARBA" id="ARBA00023316"/>
    </source>
</evidence>
<keyword evidence="5 15" id="KW-0378">Hydrolase</keyword>
<accession>A0AAN7B184</accession>
<comment type="similarity">
    <text evidence="2 15">Belongs to the glycosyl hydrolase 28 family.</text>
</comment>
<comment type="caution">
    <text evidence="17">The sequence shown here is derived from an EMBL/GenBank/DDBJ whole genome shotgun (WGS) entry which is preliminary data.</text>
</comment>
<evidence type="ECO:0000256" key="5">
    <source>
        <dbReference type="ARBA" id="ARBA00022801"/>
    </source>
</evidence>